<dbReference type="EMBL" id="CP097507">
    <property type="protein sequence ID" value="URE08188.1"/>
    <property type="molecule type" value="Genomic_DNA"/>
</dbReference>
<sequence length="31" mass="3502">MRSKPSKTPTTPWDLVQMREAHDCSSVPTSQ</sequence>
<evidence type="ECO:0000313" key="2">
    <source>
        <dbReference type="EMBL" id="URE04362.1"/>
    </source>
</evidence>
<feature type="region of interest" description="Disordered" evidence="1">
    <location>
        <begin position="1"/>
        <end position="31"/>
    </location>
</feature>
<feature type="compositionally biased region" description="Polar residues" evidence="1">
    <location>
        <begin position="1"/>
        <end position="11"/>
    </location>
</feature>
<organism evidence="3 4">
    <name type="scientific">Musa troglodytarum</name>
    <name type="common">fe'i banana</name>
    <dbReference type="NCBI Taxonomy" id="320322"/>
    <lineage>
        <taxon>Eukaryota</taxon>
        <taxon>Viridiplantae</taxon>
        <taxon>Streptophyta</taxon>
        <taxon>Embryophyta</taxon>
        <taxon>Tracheophyta</taxon>
        <taxon>Spermatophyta</taxon>
        <taxon>Magnoliopsida</taxon>
        <taxon>Liliopsida</taxon>
        <taxon>Zingiberales</taxon>
        <taxon>Musaceae</taxon>
        <taxon>Musa</taxon>
    </lineage>
</organism>
<accession>A0A9E7G7R9</accession>
<dbReference type="EMBL" id="CP097507">
    <property type="protein sequence ID" value="URE04362.1"/>
    <property type="molecule type" value="Genomic_DNA"/>
</dbReference>
<proteinExistence type="predicted"/>
<dbReference type="AlphaFoldDB" id="A0A9E7G7R9"/>
<protein>
    <submittedName>
        <fullName evidence="3">Uncharacterized protein</fullName>
    </submittedName>
</protein>
<dbReference type="Proteomes" id="UP001055439">
    <property type="component" value="Chromosome 5"/>
</dbReference>
<evidence type="ECO:0000256" key="1">
    <source>
        <dbReference type="SAM" id="MobiDB-lite"/>
    </source>
</evidence>
<name>A0A9E7G7R9_9LILI</name>
<evidence type="ECO:0000313" key="4">
    <source>
        <dbReference type="Proteomes" id="UP001055439"/>
    </source>
</evidence>
<keyword evidence="4" id="KW-1185">Reference proteome</keyword>
<reference evidence="3" key="1">
    <citation type="submission" date="2022-05" db="EMBL/GenBank/DDBJ databases">
        <title>The Musa troglodytarum L. genome provides insights into the mechanism of non-climacteric behaviour and enrichment of carotenoids.</title>
        <authorList>
            <person name="Wang J."/>
        </authorList>
    </citation>
    <scope>NUCLEOTIDE SEQUENCE</scope>
    <source>
        <tissue evidence="3">Leaf</tissue>
    </source>
</reference>
<evidence type="ECO:0000313" key="3">
    <source>
        <dbReference type="EMBL" id="URE08188.1"/>
    </source>
</evidence>
<gene>
    <name evidence="3" type="ORF">MUK42_19449</name>
    <name evidence="2" type="ORF">MUK42_19865</name>
</gene>